<keyword evidence="1" id="KW-0472">Membrane</keyword>
<name>A0A2R8BSW6_9RHOB</name>
<keyword evidence="3" id="KW-1185">Reference proteome</keyword>
<feature type="transmembrane region" description="Helical" evidence="1">
    <location>
        <begin position="12"/>
        <end position="30"/>
    </location>
</feature>
<dbReference type="Proteomes" id="UP000244912">
    <property type="component" value="Unassembled WGS sequence"/>
</dbReference>
<gene>
    <name evidence="2" type="ORF">PAA8504_01062</name>
</gene>
<reference evidence="2 3" key="1">
    <citation type="submission" date="2018-03" db="EMBL/GenBank/DDBJ databases">
        <authorList>
            <person name="Keele B.F."/>
        </authorList>
    </citation>
    <scope>NUCLEOTIDE SEQUENCE [LARGE SCALE GENOMIC DNA]</scope>
    <source>
        <strain evidence="2 3">CECT 8504</strain>
    </source>
</reference>
<dbReference type="AlphaFoldDB" id="A0A2R8BSW6"/>
<feature type="transmembrane region" description="Helical" evidence="1">
    <location>
        <begin position="71"/>
        <end position="91"/>
    </location>
</feature>
<feature type="transmembrane region" description="Helical" evidence="1">
    <location>
        <begin position="137"/>
        <end position="157"/>
    </location>
</feature>
<dbReference type="RefSeq" id="WP_108893106.1">
    <property type="nucleotide sequence ID" value="NZ_ONZF01000002.1"/>
</dbReference>
<keyword evidence="1" id="KW-1133">Transmembrane helix</keyword>
<feature type="transmembrane region" description="Helical" evidence="1">
    <location>
        <begin position="199"/>
        <end position="224"/>
    </location>
</feature>
<organism evidence="2 3">
    <name type="scientific">Palleronia abyssalis</name>
    <dbReference type="NCBI Taxonomy" id="1501240"/>
    <lineage>
        <taxon>Bacteria</taxon>
        <taxon>Pseudomonadati</taxon>
        <taxon>Pseudomonadota</taxon>
        <taxon>Alphaproteobacteria</taxon>
        <taxon>Rhodobacterales</taxon>
        <taxon>Roseobacteraceae</taxon>
        <taxon>Palleronia</taxon>
    </lineage>
</organism>
<evidence type="ECO:0000256" key="1">
    <source>
        <dbReference type="SAM" id="Phobius"/>
    </source>
</evidence>
<feature type="transmembrane region" description="Helical" evidence="1">
    <location>
        <begin position="36"/>
        <end position="59"/>
    </location>
</feature>
<proteinExistence type="predicted"/>
<dbReference type="OrthoDB" id="7738422at2"/>
<protein>
    <submittedName>
        <fullName evidence="2">Uncharacterized protein</fullName>
    </submittedName>
</protein>
<keyword evidence="1" id="KW-0812">Transmembrane</keyword>
<evidence type="ECO:0000313" key="2">
    <source>
        <dbReference type="EMBL" id="SPJ23254.1"/>
    </source>
</evidence>
<feature type="transmembrane region" description="Helical" evidence="1">
    <location>
        <begin position="230"/>
        <end position="251"/>
    </location>
</feature>
<evidence type="ECO:0000313" key="3">
    <source>
        <dbReference type="Proteomes" id="UP000244912"/>
    </source>
</evidence>
<sequence>MIARLTGAVLRGLLVVLLIATPSLILPTVPAETAQIVAFVAIAGLFLTMLEYGSSAPCLFEFRDAAPFNRIRFSAIMLLLVLVSLVVRHNLAPTGLSAFVWSVGHVVGNALDFPFSPMRLALPVLPETATFQAYDTLVSAFGLALLVLVIALCLFVVDLHRDNWPRRGTFNVWINLPTFDPTRSGDVVSRLDRDGRINIFAGIAMPAVLPMVFGPNSALISAVSLEQPQAMVWAVAVWLGLPFSLIMRGLAMQRIAQLIEVRRKDATNPRVGLVPL</sequence>
<accession>A0A2R8BSW6</accession>
<dbReference type="EMBL" id="ONZF01000002">
    <property type="protein sequence ID" value="SPJ23254.1"/>
    <property type="molecule type" value="Genomic_DNA"/>
</dbReference>